<protein>
    <submittedName>
        <fullName evidence="1">Uncharacterized protein</fullName>
    </submittedName>
</protein>
<dbReference type="AlphaFoldDB" id="A0AAD7XVZ6"/>
<dbReference type="Proteomes" id="UP001234581">
    <property type="component" value="Unassembled WGS sequence"/>
</dbReference>
<organism evidence="1 2">
    <name type="scientific">Lichtheimia ornata</name>
    <dbReference type="NCBI Taxonomy" id="688661"/>
    <lineage>
        <taxon>Eukaryota</taxon>
        <taxon>Fungi</taxon>
        <taxon>Fungi incertae sedis</taxon>
        <taxon>Mucoromycota</taxon>
        <taxon>Mucoromycotina</taxon>
        <taxon>Mucoromycetes</taxon>
        <taxon>Mucorales</taxon>
        <taxon>Lichtheimiaceae</taxon>
        <taxon>Lichtheimia</taxon>
    </lineage>
</organism>
<evidence type="ECO:0000313" key="2">
    <source>
        <dbReference type="Proteomes" id="UP001234581"/>
    </source>
</evidence>
<keyword evidence="2" id="KW-1185">Reference proteome</keyword>
<reference evidence="1 2" key="1">
    <citation type="submission" date="2023-03" db="EMBL/GenBank/DDBJ databases">
        <title>Genome sequence of Lichtheimia ornata CBS 291.66.</title>
        <authorList>
            <person name="Mohabir J.T."/>
            <person name="Shea T.P."/>
            <person name="Kurbessoian T."/>
            <person name="Berby B."/>
            <person name="Fontaine J."/>
            <person name="Livny J."/>
            <person name="Gnirke A."/>
            <person name="Stajich J.E."/>
            <person name="Cuomo C.A."/>
        </authorList>
    </citation>
    <scope>NUCLEOTIDE SEQUENCE [LARGE SCALE GENOMIC DNA]</scope>
    <source>
        <strain evidence="1">CBS 291.66</strain>
    </source>
</reference>
<accession>A0AAD7XVZ6</accession>
<dbReference type="GeneID" id="83216657"/>
<comment type="caution">
    <text evidence="1">The sequence shown here is derived from an EMBL/GenBank/DDBJ whole genome shotgun (WGS) entry which is preliminary data.</text>
</comment>
<sequence>MMVQVLGPAHILPHGRATTTTPHQASNVNHVSNAVGWILYHGSEAAHSQQHHLLVSISDMNEKLLVNKSPNQPWQPAPTSVQISVSTCSSPDIDMMYWYQALIINIFFW</sequence>
<dbReference type="RefSeq" id="XP_058339956.1">
    <property type="nucleotide sequence ID" value="XM_058489245.1"/>
</dbReference>
<name>A0AAD7XVZ6_9FUNG</name>
<dbReference type="EMBL" id="JARTCD010000053">
    <property type="protein sequence ID" value="KAJ8655043.1"/>
    <property type="molecule type" value="Genomic_DNA"/>
</dbReference>
<evidence type="ECO:0000313" key="1">
    <source>
        <dbReference type="EMBL" id="KAJ8655043.1"/>
    </source>
</evidence>
<proteinExistence type="predicted"/>
<gene>
    <name evidence="1" type="ORF">O0I10_009250</name>
</gene>